<evidence type="ECO:0000313" key="14">
    <source>
        <dbReference type="EMBL" id="MFC0384147.1"/>
    </source>
</evidence>
<comment type="similarity">
    <text evidence="3">Belongs to the NMT1/THI5 family.</text>
</comment>
<comment type="catalytic activity">
    <reaction evidence="11">
        <text>N(6)-(pyridoxal phosphate)-L-lysyl-[4-amino-5-hydroxymethyl-2-methylpyrimidine phosphate synthase] + L-histidyl-[4-amino-5-hydroxymethyl-2-methylpyrimidine phosphate synthase] + 2 Fe(3+) + 4 H2O = L-lysyl-[4-amino-5-hydroxymethyl-2-methylpyrimidine phosphate synthase] + (2S)-2-amino-5-hydroxy-4-oxopentanoyl-[4-amino-5-hydroxymethyl-2-methylpyrimidine phosphate synthase] + 4-amino-2-methyl-5-(phosphooxymethyl)pyrimidine + 3-oxopropanoate + 2 Fe(2+) + 2 H(+)</text>
        <dbReference type="Rhea" id="RHEA:65756"/>
        <dbReference type="Rhea" id="RHEA-COMP:16892"/>
        <dbReference type="Rhea" id="RHEA-COMP:16893"/>
        <dbReference type="Rhea" id="RHEA-COMP:16894"/>
        <dbReference type="Rhea" id="RHEA-COMP:16895"/>
        <dbReference type="ChEBI" id="CHEBI:15377"/>
        <dbReference type="ChEBI" id="CHEBI:15378"/>
        <dbReference type="ChEBI" id="CHEBI:29033"/>
        <dbReference type="ChEBI" id="CHEBI:29034"/>
        <dbReference type="ChEBI" id="CHEBI:29969"/>
        <dbReference type="ChEBI" id="CHEBI:29979"/>
        <dbReference type="ChEBI" id="CHEBI:33190"/>
        <dbReference type="ChEBI" id="CHEBI:58354"/>
        <dbReference type="ChEBI" id="CHEBI:143915"/>
        <dbReference type="ChEBI" id="CHEBI:157692"/>
    </reaction>
    <physiologicalReaction direction="left-to-right" evidence="11">
        <dbReference type="Rhea" id="RHEA:65757"/>
    </physiologicalReaction>
</comment>
<protein>
    <recommendedName>
        <fullName evidence="10">Thiamine pyrimidine synthase</fullName>
    </recommendedName>
</protein>
<keyword evidence="15" id="KW-1185">Reference proteome</keyword>
<comment type="function">
    <text evidence="1">Responsible for the formation of the pyrimidine heterocycle in the thiamine biosynthesis pathway. Catalyzes the formation of hydroxymethylpyrimidine phosphate (HMP-P) from histidine and pyridoxal phosphate (PLP). The protein uses PLP and the active site histidine to form HMP-P, generating an inactive enzyme. The enzyme can only undergo a single turnover, which suggests it is a suicide enzyme.</text>
</comment>
<dbReference type="RefSeq" id="WP_377048166.1">
    <property type="nucleotide sequence ID" value="NZ_JBHLVZ010000001.1"/>
</dbReference>
<gene>
    <name evidence="14" type="ORF">ACFFIC_01125</name>
</gene>
<evidence type="ECO:0000256" key="2">
    <source>
        <dbReference type="ARBA" id="ARBA00004948"/>
    </source>
</evidence>
<evidence type="ECO:0000256" key="11">
    <source>
        <dbReference type="ARBA" id="ARBA00048179"/>
    </source>
</evidence>
<evidence type="ECO:0000256" key="3">
    <source>
        <dbReference type="ARBA" id="ARBA00009406"/>
    </source>
</evidence>
<evidence type="ECO:0000256" key="8">
    <source>
        <dbReference type="ARBA" id="ARBA00022977"/>
    </source>
</evidence>
<reference evidence="14 15" key="1">
    <citation type="submission" date="2024-09" db="EMBL/GenBank/DDBJ databases">
        <authorList>
            <person name="Sun Q."/>
            <person name="Mori K."/>
        </authorList>
    </citation>
    <scope>NUCLEOTIDE SEQUENCE [LARGE SCALE GENOMIC DNA]</scope>
    <source>
        <strain evidence="14 15">CCM 7468</strain>
    </source>
</reference>
<evidence type="ECO:0000256" key="5">
    <source>
        <dbReference type="ARBA" id="ARBA00022679"/>
    </source>
</evidence>
<keyword evidence="9" id="KW-0408">Iron</keyword>
<dbReference type="InterPro" id="IPR015168">
    <property type="entry name" value="SsuA/THI5"/>
</dbReference>
<comment type="pathway">
    <text evidence="2">Cofactor biosynthesis; thiamine diphosphate biosynthesis.</text>
</comment>
<dbReference type="InterPro" id="IPR027939">
    <property type="entry name" value="NMT1/THI5"/>
</dbReference>
<feature type="domain" description="SsuA/THI5-like" evidence="13">
    <location>
        <begin position="45"/>
        <end position="260"/>
    </location>
</feature>
<dbReference type="PANTHER" id="PTHR31528:SF1">
    <property type="entry name" value="4-AMINO-5-HYDROXYMETHYL-2-METHYLPYRIMIDINE PHOSPHATE SYNTHASE THI11-RELATED"/>
    <property type="match status" value="1"/>
</dbReference>
<dbReference type="PANTHER" id="PTHR31528">
    <property type="entry name" value="4-AMINO-5-HYDROXYMETHYL-2-METHYLPYRIMIDINE PHOSPHATE SYNTHASE THI11-RELATED"/>
    <property type="match status" value="1"/>
</dbReference>
<comment type="caution">
    <text evidence="14">The sequence shown here is derived from an EMBL/GenBank/DDBJ whole genome shotgun (WGS) entry which is preliminary data.</text>
</comment>
<name>A0ABV6IKN7_9PROT</name>
<dbReference type="InterPro" id="IPR006311">
    <property type="entry name" value="TAT_signal"/>
</dbReference>
<organism evidence="14 15">
    <name type="scientific">Muricoccus vinaceus</name>
    <dbReference type="NCBI Taxonomy" id="424704"/>
    <lineage>
        <taxon>Bacteria</taxon>
        <taxon>Pseudomonadati</taxon>
        <taxon>Pseudomonadota</taxon>
        <taxon>Alphaproteobacteria</taxon>
        <taxon>Acetobacterales</taxon>
        <taxon>Roseomonadaceae</taxon>
        <taxon>Muricoccus</taxon>
    </lineage>
</organism>
<keyword evidence="8" id="KW-0784">Thiamine biosynthesis</keyword>
<keyword evidence="7" id="KW-0663">Pyridoxal phosphate</keyword>
<dbReference type="SUPFAM" id="SSF53850">
    <property type="entry name" value="Periplasmic binding protein-like II"/>
    <property type="match status" value="1"/>
</dbReference>
<evidence type="ECO:0000313" key="15">
    <source>
        <dbReference type="Proteomes" id="UP001589789"/>
    </source>
</evidence>
<accession>A0ABV6IKN7</accession>
<evidence type="ECO:0000256" key="1">
    <source>
        <dbReference type="ARBA" id="ARBA00003469"/>
    </source>
</evidence>
<evidence type="ECO:0000256" key="12">
    <source>
        <dbReference type="SAM" id="SignalP"/>
    </source>
</evidence>
<evidence type="ECO:0000256" key="6">
    <source>
        <dbReference type="ARBA" id="ARBA00022723"/>
    </source>
</evidence>
<dbReference type="PROSITE" id="PS51318">
    <property type="entry name" value="TAT"/>
    <property type="match status" value="1"/>
</dbReference>
<keyword evidence="5" id="KW-0808">Transferase</keyword>
<dbReference type="Gene3D" id="3.40.190.10">
    <property type="entry name" value="Periplasmic binding protein-like II"/>
    <property type="match status" value="2"/>
</dbReference>
<proteinExistence type="inferred from homology"/>
<evidence type="ECO:0000256" key="9">
    <source>
        <dbReference type="ARBA" id="ARBA00023004"/>
    </source>
</evidence>
<evidence type="ECO:0000256" key="10">
    <source>
        <dbReference type="ARBA" id="ARBA00033171"/>
    </source>
</evidence>
<dbReference type="Pfam" id="PF09084">
    <property type="entry name" value="NMT1"/>
    <property type="match status" value="1"/>
</dbReference>
<evidence type="ECO:0000256" key="4">
    <source>
        <dbReference type="ARBA" id="ARBA00011738"/>
    </source>
</evidence>
<dbReference type="EMBL" id="JBHLVZ010000001">
    <property type="protein sequence ID" value="MFC0384147.1"/>
    <property type="molecule type" value="Genomic_DNA"/>
</dbReference>
<keyword evidence="12" id="KW-0732">Signal</keyword>
<evidence type="ECO:0000259" key="13">
    <source>
        <dbReference type="Pfam" id="PF09084"/>
    </source>
</evidence>
<sequence length="347" mass="37621">MPHPTRRSLLAASLAGPMVLGAAATRAQPATPIRFILDWKAQGPHAWYYIAQSRGFFREAGLEVTIDQGEGSAAAVTRVMSGAYDAGFGDINAVIQNAAQRPGEQPVMVYLVYNRAPYAIIARADGPVRTLKDLEGRQLGAPAGSATARMFPALAARNGVDPARVQIAAIAPNLVEQMLVQGQVDAIAQFSGTSYMNFVGMGRNPERDFRWFFYSDMGLDQYSNGVMVSQALLRNRPEAVRGLVSAINRAILEVAADPDAGVAELKRVEPLTEPAIERQRMLYMLRAQMVTPETQALGLGDLDDKRLEGAIGTVVQTYALPRSPGVREVFRRDFLPPREARVLAVAG</sequence>
<dbReference type="Proteomes" id="UP001589789">
    <property type="component" value="Unassembled WGS sequence"/>
</dbReference>
<comment type="subunit">
    <text evidence="4">Homodimer.</text>
</comment>
<evidence type="ECO:0000256" key="7">
    <source>
        <dbReference type="ARBA" id="ARBA00022898"/>
    </source>
</evidence>
<feature type="chain" id="PRO_5046790827" description="Thiamine pyrimidine synthase" evidence="12">
    <location>
        <begin position="23"/>
        <end position="347"/>
    </location>
</feature>
<feature type="signal peptide" evidence="12">
    <location>
        <begin position="1"/>
        <end position="22"/>
    </location>
</feature>
<keyword evidence="6" id="KW-0479">Metal-binding</keyword>